<accession>A0ABX2ATW3</accession>
<dbReference type="RefSeq" id="WP_172174673.1">
    <property type="nucleotide sequence ID" value="NZ_CASGIA010000005.1"/>
</dbReference>
<keyword evidence="2" id="KW-1185">Reference proteome</keyword>
<reference evidence="1 2" key="1">
    <citation type="submission" date="2020-05" db="EMBL/GenBank/DDBJ databases">
        <title>Distinct polysaccharide utilization as determinants for interspecies competition between intestinal Prevotella spp.</title>
        <authorList>
            <person name="Galvez E.J.C."/>
            <person name="Iljazovic A."/>
            <person name="Strowig T."/>
        </authorList>
    </citation>
    <scope>NUCLEOTIDE SEQUENCE [LARGE SCALE GENOMIC DNA]</scope>
    <source>
        <strain evidence="1 2">PROD</strain>
    </source>
</reference>
<evidence type="ECO:0000313" key="2">
    <source>
        <dbReference type="Proteomes" id="UP001193734"/>
    </source>
</evidence>
<proteinExistence type="predicted"/>
<dbReference type="EMBL" id="JABKKE010000008">
    <property type="protein sequence ID" value="NPE13924.1"/>
    <property type="molecule type" value="Genomic_DNA"/>
</dbReference>
<dbReference type="GeneID" id="82157357"/>
<sequence length="373" mass="40774">MNTRLVSETFVVLSLVLLPYFSRPCAAREPDGSAANIGIGVNRRTADSLLFSSFNVGLFANVDTLRGMQLSLFTGASRREMRGANVSALAALSHGRAYGVQLAGLLNAGSGDMRGVQIAGVANVASRFNGVQLAGLTNACTTPMRGIQLSAVTNISMGVKRGVQLAGAANVCSSYMRGVQMAAYNYADTLNGSQIGLFNVCMSHPRGIQVGLINYSRDTIAHKIGLVNVNPKTRIDMMVYAGSSVKLNLAVRFRNRSTYSIIGFGSHYMGFDEDFSGAVFYRVGQYFNLSKRLTVSGDIGYYHVETFARNSADKPDRLYSLQGRVNLDYQWHILGAFVTVGYGDTRYYHHSRRYRERLIAEAGLTFRLPSENR</sequence>
<gene>
    <name evidence="1" type="ORF">HPS55_06220</name>
</gene>
<name>A0ABX2ATW3_9BACT</name>
<comment type="caution">
    <text evidence="1">The sequence shown here is derived from an EMBL/GenBank/DDBJ whole genome shotgun (WGS) entry which is preliminary data.</text>
</comment>
<dbReference type="Proteomes" id="UP001193734">
    <property type="component" value="Unassembled WGS sequence"/>
</dbReference>
<protein>
    <submittedName>
        <fullName evidence="1">Uncharacterized protein</fullName>
    </submittedName>
</protein>
<evidence type="ECO:0000313" key="1">
    <source>
        <dbReference type="EMBL" id="NPE13924.1"/>
    </source>
</evidence>
<organism evidence="1 2">
    <name type="scientific">Xylanibacter rodentium</name>
    <dbReference type="NCBI Taxonomy" id="2736289"/>
    <lineage>
        <taxon>Bacteria</taxon>
        <taxon>Pseudomonadati</taxon>
        <taxon>Bacteroidota</taxon>
        <taxon>Bacteroidia</taxon>
        <taxon>Bacteroidales</taxon>
        <taxon>Prevotellaceae</taxon>
        <taxon>Xylanibacter</taxon>
    </lineage>
</organism>